<feature type="signal peptide" evidence="1">
    <location>
        <begin position="1"/>
        <end position="27"/>
    </location>
</feature>
<dbReference type="RefSeq" id="WP_143880165.1">
    <property type="nucleotide sequence ID" value="NZ_BAABLZ010000001.1"/>
</dbReference>
<sequence length="181" mass="18386">MKASKRAIRAMAVSGIAGLFLLPGARAAVSERWNNVNAAQACQLSIPTIDTVVSPRATGFRNPGPNGAFVICGVSKDAGISTGVSIARLWLTSTDGAQHSVTCTGVAGASGIEPLVYITKTHSAVGASYSIIDWTSADFGGGGGGVDPMPGTGNTFSITCNLPPQVQIVLASAKYYVDVGN</sequence>
<feature type="chain" id="PRO_5021773317" description="Spore coat protein U domain-containing protein" evidence="1">
    <location>
        <begin position="28"/>
        <end position="181"/>
    </location>
</feature>
<protein>
    <recommendedName>
        <fullName evidence="4">Spore coat protein U domain-containing protein</fullName>
    </recommendedName>
</protein>
<gene>
    <name evidence="2" type="ORF">FNZ56_12570</name>
</gene>
<dbReference type="AlphaFoldDB" id="A0A516V7Z5"/>
<name>A0A516V7Z5_9GAMM</name>
<accession>A0A516V7Z5</accession>
<evidence type="ECO:0000256" key="1">
    <source>
        <dbReference type="SAM" id="SignalP"/>
    </source>
</evidence>
<dbReference type="OrthoDB" id="6063089at2"/>
<evidence type="ECO:0000313" key="3">
    <source>
        <dbReference type="Proteomes" id="UP000315891"/>
    </source>
</evidence>
<proteinExistence type="predicted"/>
<reference evidence="2 3" key="1">
    <citation type="submission" date="2019-07" db="EMBL/GenBank/DDBJ databases">
        <title>Lysobacter weifangensis sp. nov., isolated from bensulfuron-methyl contaminated farmland soil.</title>
        <authorList>
            <person name="Zhao H."/>
        </authorList>
    </citation>
    <scope>NUCLEOTIDE SEQUENCE [LARGE SCALE GENOMIC DNA]</scope>
    <source>
        <strain evidence="2 3">CC-Bw-6</strain>
    </source>
</reference>
<keyword evidence="3" id="KW-1185">Reference proteome</keyword>
<keyword evidence="1" id="KW-0732">Signal</keyword>
<dbReference type="Proteomes" id="UP000315891">
    <property type="component" value="Chromosome"/>
</dbReference>
<dbReference type="EMBL" id="CP041742">
    <property type="protein sequence ID" value="QDQ74656.1"/>
    <property type="molecule type" value="Genomic_DNA"/>
</dbReference>
<organism evidence="2 3">
    <name type="scientific">Pseudoluteimonas lycopersici</name>
    <dbReference type="NCBI Taxonomy" id="1324796"/>
    <lineage>
        <taxon>Bacteria</taxon>
        <taxon>Pseudomonadati</taxon>
        <taxon>Pseudomonadota</taxon>
        <taxon>Gammaproteobacteria</taxon>
        <taxon>Lysobacterales</taxon>
        <taxon>Lysobacteraceae</taxon>
        <taxon>Pseudoluteimonas</taxon>
    </lineage>
</organism>
<evidence type="ECO:0008006" key="4">
    <source>
        <dbReference type="Google" id="ProtNLM"/>
    </source>
</evidence>
<evidence type="ECO:0000313" key="2">
    <source>
        <dbReference type="EMBL" id="QDQ74656.1"/>
    </source>
</evidence>